<organism evidence="1 2">
    <name type="scientific">Candidatus Desulfatibia profunda</name>
    <dbReference type="NCBI Taxonomy" id="2841695"/>
    <lineage>
        <taxon>Bacteria</taxon>
        <taxon>Pseudomonadati</taxon>
        <taxon>Thermodesulfobacteriota</taxon>
        <taxon>Desulfobacteria</taxon>
        <taxon>Desulfobacterales</taxon>
        <taxon>Desulfobacterales incertae sedis</taxon>
        <taxon>Candidatus Desulfatibia</taxon>
    </lineage>
</organism>
<dbReference type="EMBL" id="JACNJH010000180">
    <property type="protein sequence ID" value="MBC8362298.1"/>
    <property type="molecule type" value="Genomic_DNA"/>
</dbReference>
<dbReference type="Proteomes" id="UP000603434">
    <property type="component" value="Unassembled WGS sequence"/>
</dbReference>
<accession>A0A8J6NYC9</accession>
<dbReference type="InterPro" id="IPR054687">
    <property type="entry name" value="Two-CW_dom"/>
</dbReference>
<dbReference type="NCBIfam" id="NF045718">
    <property type="entry name" value="two_CW_domain"/>
    <property type="match status" value="1"/>
</dbReference>
<name>A0A8J6NYC9_9BACT</name>
<gene>
    <name evidence="1" type="ORF">H8E23_12970</name>
</gene>
<comment type="caution">
    <text evidence="1">The sequence shown here is derived from an EMBL/GenBank/DDBJ whole genome shotgun (WGS) entry which is preliminary data.</text>
</comment>
<sequence length="93" mass="10508">MNCWEFLQCGHQKGGINERKLGVCPAFPDYGRSCARVIGTLCGSAARGLFSEKIKRCRKCSFYNSQYYDMSDDGVNLLIITKSELVSRNTFPR</sequence>
<proteinExistence type="predicted"/>
<evidence type="ECO:0000313" key="1">
    <source>
        <dbReference type="EMBL" id="MBC8362298.1"/>
    </source>
</evidence>
<reference evidence="1 2" key="1">
    <citation type="submission" date="2020-08" db="EMBL/GenBank/DDBJ databases">
        <title>Bridging the membrane lipid divide: bacteria of the FCB group superphylum have the potential to synthesize archaeal ether lipids.</title>
        <authorList>
            <person name="Villanueva L."/>
            <person name="Von Meijenfeldt F.A.B."/>
            <person name="Westbye A.B."/>
            <person name="Yadav S."/>
            <person name="Hopmans E.C."/>
            <person name="Dutilh B.E."/>
            <person name="Sinninghe Damste J.S."/>
        </authorList>
    </citation>
    <scope>NUCLEOTIDE SEQUENCE [LARGE SCALE GENOMIC DNA]</scope>
    <source>
        <strain evidence="1">NIOZ-UU30</strain>
    </source>
</reference>
<dbReference type="AlphaFoldDB" id="A0A8J6NYC9"/>
<protein>
    <submittedName>
        <fullName evidence="1">Uncharacterized protein</fullName>
    </submittedName>
</protein>
<evidence type="ECO:0000313" key="2">
    <source>
        <dbReference type="Proteomes" id="UP000603434"/>
    </source>
</evidence>